<dbReference type="OrthoDB" id="2963168at2759"/>
<evidence type="ECO:0000313" key="1">
    <source>
        <dbReference type="EMBL" id="OAQ71364.1"/>
    </source>
</evidence>
<dbReference type="Proteomes" id="UP000078397">
    <property type="component" value="Unassembled WGS sequence"/>
</dbReference>
<proteinExistence type="predicted"/>
<dbReference type="PANTHER" id="PTHR14187:SF81">
    <property type="entry name" value="HSP70 FAMILY PROTEIN (AFU_ORTHOLOGUE AFUA_4G14040)"/>
    <property type="match status" value="1"/>
</dbReference>
<dbReference type="Gene3D" id="3.30.420.40">
    <property type="match status" value="2"/>
</dbReference>
<dbReference type="AlphaFoldDB" id="A0A179G0D3"/>
<organism evidence="1 2">
    <name type="scientific">Pochonia chlamydosporia 170</name>
    <dbReference type="NCBI Taxonomy" id="1380566"/>
    <lineage>
        <taxon>Eukaryota</taxon>
        <taxon>Fungi</taxon>
        <taxon>Dikarya</taxon>
        <taxon>Ascomycota</taxon>
        <taxon>Pezizomycotina</taxon>
        <taxon>Sordariomycetes</taxon>
        <taxon>Hypocreomycetidae</taxon>
        <taxon>Hypocreales</taxon>
        <taxon>Clavicipitaceae</taxon>
        <taxon>Pochonia</taxon>
    </lineage>
</organism>
<gene>
    <name evidence="1" type="ORF">VFPPC_13510</name>
</gene>
<dbReference type="CDD" id="cd10170">
    <property type="entry name" value="ASKHA_NBD_HSP70"/>
    <property type="match status" value="1"/>
</dbReference>
<comment type="caution">
    <text evidence="1">The sequence shown here is derived from an EMBL/GenBank/DDBJ whole genome shotgun (WGS) entry which is preliminary data.</text>
</comment>
<protein>
    <recommendedName>
        <fullName evidence="3">Actin-like ATPase domain-containing protein</fullName>
    </recommendedName>
</protein>
<dbReference type="EMBL" id="LSBJ02000002">
    <property type="protein sequence ID" value="OAQ71364.1"/>
    <property type="molecule type" value="Genomic_DNA"/>
</dbReference>
<evidence type="ECO:0008006" key="3">
    <source>
        <dbReference type="Google" id="ProtNLM"/>
    </source>
</evidence>
<dbReference type="PANTHER" id="PTHR14187">
    <property type="entry name" value="ALPHA KINASE/ELONGATION FACTOR 2 KINASE"/>
    <property type="match status" value="1"/>
</dbReference>
<dbReference type="SUPFAM" id="SSF53067">
    <property type="entry name" value="Actin-like ATPase domain"/>
    <property type="match status" value="2"/>
</dbReference>
<keyword evidence="2" id="KW-1185">Reference proteome</keyword>
<name>A0A179G0D3_METCM</name>
<dbReference type="RefSeq" id="XP_018147901.1">
    <property type="nucleotide sequence ID" value="XM_018291285.1"/>
</dbReference>
<accession>A0A179G0D3</accession>
<dbReference type="STRING" id="1380566.A0A179G0D3"/>
<dbReference type="KEGG" id="pchm:VFPPC_13510"/>
<evidence type="ECO:0000313" key="2">
    <source>
        <dbReference type="Proteomes" id="UP000078397"/>
    </source>
</evidence>
<reference evidence="1 2" key="1">
    <citation type="journal article" date="2016" name="PLoS Pathog.">
        <title>Biosynthesis of antibiotic leucinostatins in bio-control fungus Purpureocillium lilacinum and their inhibition on phytophthora revealed by genome mining.</title>
        <authorList>
            <person name="Wang G."/>
            <person name="Liu Z."/>
            <person name="Lin R."/>
            <person name="Li E."/>
            <person name="Mao Z."/>
            <person name="Ling J."/>
            <person name="Yang Y."/>
            <person name="Yin W.B."/>
            <person name="Xie B."/>
        </authorList>
    </citation>
    <scope>NUCLEOTIDE SEQUENCE [LARGE SCALE GENOMIC DNA]</scope>
    <source>
        <strain evidence="1">170</strain>
    </source>
</reference>
<dbReference type="Gene3D" id="3.90.640.10">
    <property type="entry name" value="Actin, Chain A, domain 4"/>
    <property type="match status" value="1"/>
</dbReference>
<dbReference type="GeneID" id="28855279"/>
<dbReference type="InterPro" id="IPR043129">
    <property type="entry name" value="ATPase_NBD"/>
</dbReference>
<sequence>MESKKLIVGVDYGTTYSGVSWVWSTATGIEDVQLIGEWGTAERTTGKAGFERLVPSRIAYSPEISWGYVIDPDATVYCWSKLLLDRYAQPSDFDDPSLTDVDGPGLLITPPGKTPEDVVTDFLTQLYQHVMERLASKINESILSVTPIEFWFTIPALWSIRAENSTRDAAVKAGFGSRPKDNIHLIREPEAAVICCLNEMTKDGGNELVKVGDGVIVCDCGGGTVDLTSYAVQVAHPKPSLSQACVGEGGKCGSTTIDRALHRLMASRFGSAFTDLPYEMKSGSSSFMLQFESAKRDFGVSKVASRKYRFTLNIGASQSEWYDARRGEIIITTDDMKSLFDPVVQQIIGLLEQQLKASKSESNLDIKTICVVGGFGESVYLFNKLLEWCPSGIELINPTKSWEAICIGAALRGLDGPTVIKKKCRRHIGIGISKPFREGIDSADDAFHDLFDNEKLARGHVDWLVNRGEIITPETVVIRSYVMAFLVDGEKKWQQNLYESTMAVAPEKLTHHSVRKAGELQVDLTSVPLEQFDHKDISSPFSWKKLKVYRIDFQVAMVVEDDLGYIYFRAVCNGKQVGEARLKFGQEQT</sequence>